<reference evidence="1" key="1">
    <citation type="submission" date="2023-11" db="EMBL/GenBank/DDBJ databases">
        <authorList>
            <person name="Poullet M."/>
        </authorList>
    </citation>
    <scope>NUCLEOTIDE SEQUENCE</scope>
    <source>
        <strain evidence="1">E1834</strain>
    </source>
</reference>
<accession>A0ACB1B1Z2</accession>
<gene>
    <name evidence="1" type="ORF">MENTE1834_LOCUS46186</name>
</gene>
<evidence type="ECO:0000313" key="1">
    <source>
        <dbReference type="EMBL" id="CAK5118071.1"/>
    </source>
</evidence>
<name>A0ACB1B1Z2_MELEN</name>
<proteinExistence type="predicted"/>
<sequence>MVFKNYELMYIFSILLFDLDKQKLSMFNSVRQANAQQIFPILSGNAEEDKVKISAECGPKMITLNIHFNQKMYPEGQFHEWIIVGNTMRTECRLKGNGELRYVVQIALPNDPCATRMISAVFLVSYFQKILITNLYVIFSNSFSSSFKKCIYGLPKINEFRLPQRSATARPSAKIQTALIENSLGNEKNLKLLEEFY</sequence>
<dbReference type="Proteomes" id="UP001497535">
    <property type="component" value="Unassembled WGS sequence"/>
</dbReference>
<comment type="caution">
    <text evidence="1">The sequence shown here is derived from an EMBL/GenBank/DDBJ whole genome shotgun (WGS) entry which is preliminary data.</text>
</comment>
<keyword evidence="2" id="KW-1185">Reference proteome</keyword>
<protein>
    <submittedName>
        <fullName evidence="1">Uncharacterized protein</fullName>
    </submittedName>
</protein>
<dbReference type="EMBL" id="CAVMJV010000162">
    <property type="protein sequence ID" value="CAK5118071.1"/>
    <property type="molecule type" value="Genomic_DNA"/>
</dbReference>
<evidence type="ECO:0000313" key="2">
    <source>
        <dbReference type="Proteomes" id="UP001497535"/>
    </source>
</evidence>
<organism evidence="1 2">
    <name type="scientific">Meloidogyne enterolobii</name>
    <name type="common">Root-knot nematode worm</name>
    <name type="synonym">Meloidogyne mayaguensis</name>
    <dbReference type="NCBI Taxonomy" id="390850"/>
    <lineage>
        <taxon>Eukaryota</taxon>
        <taxon>Metazoa</taxon>
        <taxon>Ecdysozoa</taxon>
        <taxon>Nematoda</taxon>
        <taxon>Chromadorea</taxon>
        <taxon>Rhabditida</taxon>
        <taxon>Tylenchina</taxon>
        <taxon>Tylenchomorpha</taxon>
        <taxon>Tylenchoidea</taxon>
        <taxon>Meloidogynidae</taxon>
        <taxon>Meloidogyninae</taxon>
        <taxon>Meloidogyne</taxon>
    </lineage>
</organism>